<protein>
    <recommendedName>
        <fullName evidence="1">DUF4817 domain-containing protein</fullName>
    </recommendedName>
</protein>
<reference evidence="2" key="1">
    <citation type="submission" date="2020-08" db="EMBL/GenBank/DDBJ databases">
        <title>Multicomponent nature underlies the extraordinary mechanical properties of spider dragline silk.</title>
        <authorList>
            <person name="Kono N."/>
            <person name="Nakamura H."/>
            <person name="Mori M."/>
            <person name="Yoshida Y."/>
            <person name="Ohtoshi R."/>
            <person name="Malay A.D."/>
            <person name="Moran D.A.P."/>
            <person name="Tomita M."/>
            <person name="Numata K."/>
            <person name="Arakawa K."/>
        </authorList>
    </citation>
    <scope>NUCLEOTIDE SEQUENCE</scope>
</reference>
<proteinExistence type="predicted"/>
<organism evidence="2 3">
    <name type="scientific">Trichonephila clavipes</name>
    <name type="common">Golden silk orbweaver</name>
    <name type="synonym">Nephila clavipes</name>
    <dbReference type="NCBI Taxonomy" id="2585209"/>
    <lineage>
        <taxon>Eukaryota</taxon>
        <taxon>Metazoa</taxon>
        <taxon>Ecdysozoa</taxon>
        <taxon>Arthropoda</taxon>
        <taxon>Chelicerata</taxon>
        <taxon>Arachnida</taxon>
        <taxon>Araneae</taxon>
        <taxon>Araneomorphae</taxon>
        <taxon>Entelegynae</taxon>
        <taxon>Araneoidea</taxon>
        <taxon>Nephilidae</taxon>
        <taxon>Trichonephila</taxon>
    </lineage>
</organism>
<sequence>MAVNLNEEHRWWILKTYWEYEKYAETIRRIWENKFHLPALSRLAIHRIRDKFETTSSVTNLPKSGRPHTTLTEDNDMKLAFTFVNSPKKSPRLGS</sequence>
<dbReference type="InterPro" id="IPR032135">
    <property type="entry name" value="DUF4817"/>
</dbReference>
<name>A0A8X6T2S1_TRICX</name>
<keyword evidence="3" id="KW-1185">Reference proteome</keyword>
<dbReference type="EMBL" id="BMAU01021359">
    <property type="protein sequence ID" value="GFY21945.1"/>
    <property type="molecule type" value="Genomic_DNA"/>
</dbReference>
<gene>
    <name evidence="2" type="primary">OCBIM_22019994mg</name>
    <name evidence="2" type="ORF">TNCV_3295891</name>
</gene>
<evidence type="ECO:0000313" key="3">
    <source>
        <dbReference type="Proteomes" id="UP000887159"/>
    </source>
</evidence>
<dbReference type="Proteomes" id="UP000887159">
    <property type="component" value="Unassembled WGS sequence"/>
</dbReference>
<dbReference type="AlphaFoldDB" id="A0A8X6T2S1"/>
<evidence type="ECO:0000313" key="2">
    <source>
        <dbReference type="EMBL" id="GFY21945.1"/>
    </source>
</evidence>
<dbReference type="Pfam" id="PF16087">
    <property type="entry name" value="DUF4817"/>
    <property type="match status" value="1"/>
</dbReference>
<comment type="caution">
    <text evidence="2">The sequence shown here is derived from an EMBL/GenBank/DDBJ whole genome shotgun (WGS) entry which is preliminary data.</text>
</comment>
<feature type="domain" description="DUF4817" evidence="1">
    <location>
        <begin position="8"/>
        <end position="58"/>
    </location>
</feature>
<evidence type="ECO:0000259" key="1">
    <source>
        <dbReference type="Pfam" id="PF16087"/>
    </source>
</evidence>
<accession>A0A8X6T2S1</accession>